<proteinExistence type="predicted"/>
<dbReference type="Gene3D" id="1.10.510.10">
    <property type="entry name" value="Transferase(Phosphotransferase) domain 1"/>
    <property type="match status" value="1"/>
</dbReference>
<dbReference type="STRING" id="1797994.A2227_05590"/>
<gene>
    <name evidence="2" type="ORF">A2227_05590</name>
</gene>
<dbReference type="PROSITE" id="PS50011">
    <property type="entry name" value="PROTEIN_KINASE_DOM"/>
    <property type="match status" value="1"/>
</dbReference>
<name>A0A1F5SHC2_9BACT</name>
<feature type="domain" description="Protein kinase" evidence="1">
    <location>
        <begin position="75"/>
        <end position="386"/>
    </location>
</feature>
<organism evidence="2 3">
    <name type="scientific">Candidatus Falkowbacteria bacterium RIFOXYA2_FULL_47_19</name>
    <dbReference type="NCBI Taxonomy" id="1797994"/>
    <lineage>
        <taxon>Bacteria</taxon>
        <taxon>Candidatus Falkowiibacteriota</taxon>
    </lineage>
</organism>
<dbReference type="GO" id="GO:0004672">
    <property type="term" value="F:protein kinase activity"/>
    <property type="evidence" value="ECO:0007669"/>
    <property type="project" value="InterPro"/>
</dbReference>
<dbReference type="InterPro" id="IPR011009">
    <property type="entry name" value="Kinase-like_dom_sf"/>
</dbReference>
<reference evidence="2 3" key="1">
    <citation type="journal article" date="2016" name="Nat. Commun.">
        <title>Thousands of microbial genomes shed light on interconnected biogeochemical processes in an aquifer system.</title>
        <authorList>
            <person name="Anantharaman K."/>
            <person name="Brown C.T."/>
            <person name="Hug L.A."/>
            <person name="Sharon I."/>
            <person name="Castelle C.J."/>
            <person name="Probst A.J."/>
            <person name="Thomas B.C."/>
            <person name="Singh A."/>
            <person name="Wilkins M.J."/>
            <person name="Karaoz U."/>
            <person name="Brodie E.L."/>
            <person name="Williams K.H."/>
            <person name="Hubbard S.S."/>
            <person name="Banfield J.F."/>
        </authorList>
    </citation>
    <scope>NUCLEOTIDE SEQUENCE [LARGE SCALE GENOMIC DNA]</scope>
</reference>
<dbReference type="SUPFAM" id="SSF56112">
    <property type="entry name" value="Protein kinase-like (PK-like)"/>
    <property type="match status" value="1"/>
</dbReference>
<dbReference type="InterPro" id="IPR000719">
    <property type="entry name" value="Prot_kinase_dom"/>
</dbReference>
<dbReference type="AlphaFoldDB" id="A0A1F5SHC2"/>
<dbReference type="SMART" id="SM00220">
    <property type="entry name" value="S_TKc"/>
    <property type="match status" value="1"/>
</dbReference>
<evidence type="ECO:0000313" key="2">
    <source>
        <dbReference type="EMBL" id="OGF25946.1"/>
    </source>
</evidence>
<dbReference type="Proteomes" id="UP000178367">
    <property type="component" value="Unassembled WGS sequence"/>
</dbReference>
<protein>
    <recommendedName>
        <fullName evidence="1">Protein kinase domain-containing protein</fullName>
    </recommendedName>
</protein>
<evidence type="ECO:0000313" key="3">
    <source>
        <dbReference type="Proteomes" id="UP000178367"/>
    </source>
</evidence>
<comment type="caution">
    <text evidence="2">The sequence shown here is derived from an EMBL/GenBank/DDBJ whole genome shotgun (WGS) entry which is preliminary data.</text>
</comment>
<accession>A0A1F5SHC2</accession>
<dbReference type="EMBL" id="MFGB01000018">
    <property type="protein sequence ID" value="OGF25946.1"/>
    <property type="molecule type" value="Genomic_DNA"/>
</dbReference>
<dbReference type="GO" id="GO:0005524">
    <property type="term" value="F:ATP binding"/>
    <property type="evidence" value="ECO:0007669"/>
    <property type="project" value="InterPro"/>
</dbReference>
<sequence>MFEELQETYENIMHAVCAEEVFGPIKSRNAEKRLAVLEEVFLAIAKTVNPGDYLGDLDAKEMAQEALKQLKKFRDRAREKIGAGIYGQKIRENKGLFIIRTDKRGYYVNTAEPWSEGDKCAVYRGRCVGGEEDAGDVAVKIADDPADNDFLRNEARILEILKKNPSPQSVHFPLILDHFETEDGRLGIITRLVRNSYNVYEIREYGDYQEGVPEKHAVWMMSRMLGAIGRAHHCGITHNNIEPQHEQVRHRAHNVILLDWAYASYKPRDTGEGFRAVNEIYSAPEVALKGSPTFATDLYSIGKSMIYILGGDPETNLVPDTVDECLRNFILSFVVESQLGRQQDAWRAHFELISLIESLWGPRKFMEFYMPDREEDFLAFKPKEKD</sequence>
<evidence type="ECO:0000259" key="1">
    <source>
        <dbReference type="PROSITE" id="PS50011"/>
    </source>
</evidence>